<dbReference type="VEuPathDB" id="FungiDB:SCODWIG_00777"/>
<dbReference type="InterPro" id="IPR019446">
    <property type="entry name" value="BMT5-like"/>
</dbReference>
<name>A0A376B2V3_9ASCO</name>
<accession>A0A376B2V3</accession>
<dbReference type="GO" id="GO:0070475">
    <property type="term" value="P:rRNA base methylation"/>
    <property type="evidence" value="ECO:0007669"/>
    <property type="project" value="InterPro"/>
</dbReference>
<protein>
    <submittedName>
        <fullName evidence="3">Related to UPF0617 protein YIL096C</fullName>
    </submittedName>
</protein>
<dbReference type="EMBL" id="UFAJ01000078">
    <property type="protein sequence ID" value="SSD59016.1"/>
    <property type="molecule type" value="Genomic_DNA"/>
</dbReference>
<gene>
    <name evidence="3" type="ORF">SCODWIG_00777</name>
</gene>
<organism evidence="3 4">
    <name type="scientific">Saccharomycodes ludwigii</name>
    <dbReference type="NCBI Taxonomy" id="36035"/>
    <lineage>
        <taxon>Eukaryota</taxon>
        <taxon>Fungi</taxon>
        <taxon>Dikarya</taxon>
        <taxon>Ascomycota</taxon>
        <taxon>Saccharomycotina</taxon>
        <taxon>Saccharomycetes</taxon>
        <taxon>Saccharomycodales</taxon>
        <taxon>Saccharomycodaceae</taxon>
        <taxon>Saccharomycodes</taxon>
    </lineage>
</organism>
<sequence>MARKLKGKKNGKGLKHQLLNYQYLEKKTTNNHNSKHINTTGNKSQTKDKNTDKIISTSNLPKKSASLTVKDKFIPFDNEDSTVMLVGEGDFSFAKSLIVNKYIKAENLIVTSYDSGVKELTLKYPNSFQENYCFLTQLNIPIFFQIDVTQLIKSFKLSKRTTWNKIVPSFDDKKIDYIMFNFPHNGKGIKDQERNIYEHQILMSRFFQNCLEFYKLVNTKKQSTCLAGYLTSSLTGPSTSNHNTDIIGKVIVSLFCGEPYDSWQIKLLGKQNGDWKVERSNKFQWDHYPGYKHKRTNSEMTTTKPAQERSARIYIFEQKKKDKNQQ</sequence>
<evidence type="ECO:0000259" key="2">
    <source>
        <dbReference type="Pfam" id="PF10354"/>
    </source>
</evidence>
<feature type="compositionally biased region" description="Polar residues" evidence="1">
    <location>
        <begin position="30"/>
        <end position="44"/>
    </location>
</feature>
<dbReference type="Pfam" id="PF10354">
    <property type="entry name" value="BMT5-like"/>
    <property type="match status" value="1"/>
</dbReference>
<dbReference type="PANTHER" id="PTHR11538:SF26">
    <property type="entry name" value="FERREDOXIN-FOLD ANTICODON-BINDING DOMAIN-CONTAINING PROTEIN 1"/>
    <property type="match status" value="1"/>
</dbReference>
<evidence type="ECO:0000313" key="4">
    <source>
        <dbReference type="Proteomes" id="UP000262825"/>
    </source>
</evidence>
<dbReference type="PANTHER" id="PTHR11538">
    <property type="entry name" value="PHENYLALANYL-TRNA SYNTHETASE"/>
    <property type="match status" value="1"/>
</dbReference>
<evidence type="ECO:0000256" key="1">
    <source>
        <dbReference type="SAM" id="MobiDB-lite"/>
    </source>
</evidence>
<evidence type="ECO:0000313" key="3">
    <source>
        <dbReference type="EMBL" id="SSD59016.1"/>
    </source>
</evidence>
<dbReference type="GO" id="GO:0005737">
    <property type="term" value="C:cytoplasm"/>
    <property type="evidence" value="ECO:0007669"/>
    <property type="project" value="TreeGrafter"/>
</dbReference>
<keyword evidence="4" id="KW-1185">Reference proteome</keyword>
<dbReference type="Proteomes" id="UP000262825">
    <property type="component" value="Unassembled WGS sequence"/>
</dbReference>
<proteinExistence type="predicted"/>
<feature type="region of interest" description="Disordered" evidence="1">
    <location>
        <begin position="29"/>
        <end position="54"/>
    </location>
</feature>
<dbReference type="AlphaFoldDB" id="A0A376B2V3"/>
<reference evidence="4" key="1">
    <citation type="submission" date="2018-06" db="EMBL/GenBank/DDBJ databases">
        <authorList>
            <person name="Guldener U."/>
        </authorList>
    </citation>
    <scope>NUCLEOTIDE SEQUENCE [LARGE SCALE GENOMIC DNA]</scope>
    <source>
        <strain evidence="4">UTAD17</strain>
    </source>
</reference>
<feature type="domain" description="25S rRNA (uridine-N(3))-methyltransferase BMT5-like" evidence="2">
    <location>
        <begin position="84"/>
        <end position="295"/>
    </location>
</feature>
<dbReference type="OrthoDB" id="273345at2759"/>
<dbReference type="GO" id="GO:0070042">
    <property type="term" value="F:rRNA (uridine-N3-)-methyltransferase activity"/>
    <property type="evidence" value="ECO:0007669"/>
    <property type="project" value="InterPro"/>
</dbReference>